<dbReference type="InterPro" id="IPR009225">
    <property type="entry name" value="Phage_head_completion_GpL"/>
</dbReference>
<comment type="caution">
    <text evidence="1">The sequence shown here is derived from an EMBL/GenBank/DDBJ whole genome shotgun (WGS) entry which is preliminary data.</text>
</comment>
<dbReference type="AlphaFoldDB" id="F9Q9R6"/>
<dbReference type="EMBL" id="AFUV01000014">
    <property type="protein sequence ID" value="EGV05722.1"/>
    <property type="molecule type" value="Genomic_DNA"/>
</dbReference>
<evidence type="ECO:0000313" key="1">
    <source>
        <dbReference type="EMBL" id="EGV05722.1"/>
    </source>
</evidence>
<dbReference type="RefSeq" id="WP_007242678.1">
    <property type="nucleotide sequence ID" value="NZ_AFUV01000014.1"/>
</dbReference>
<evidence type="ECO:0000313" key="2">
    <source>
        <dbReference type="Proteomes" id="UP000006235"/>
    </source>
</evidence>
<proteinExistence type="predicted"/>
<dbReference type="STRING" id="1035188.HMPREF9952_0769"/>
<sequence length="168" mass="18990">MSDGSISIKLAPDYEMGAVQKQVEDYGQGEGLVLNDLFFPSLKISDFRNQARLDGTVTTARLKEALIEAIAAVNDELEEFKQRSTSEAFADIPCQKINNESVLVYRYRRAVTCLALANLYERYTSYDTTNDGEKKAELLKDSIDQLRRDARFAISDILKRPRVDAELI</sequence>
<reference evidence="1 2" key="1">
    <citation type="submission" date="2011-07" db="EMBL/GenBank/DDBJ databases">
        <authorList>
            <person name="Harkins D.M."/>
            <person name="Madupu R."/>
            <person name="Durkin A.S."/>
            <person name="Torralba M."/>
            <person name="Methe B."/>
            <person name="Sutton G.G."/>
            <person name="Nelson K.E."/>
        </authorList>
    </citation>
    <scope>NUCLEOTIDE SEQUENCE [LARGE SCALE GENOMIC DNA]</scope>
    <source>
        <strain evidence="1 2">HK 85</strain>
    </source>
</reference>
<organism evidence="1 2">
    <name type="scientific">Haemophilus pittmaniae HK 85</name>
    <dbReference type="NCBI Taxonomy" id="1035188"/>
    <lineage>
        <taxon>Bacteria</taxon>
        <taxon>Pseudomonadati</taxon>
        <taxon>Pseudomonadota</taxon>
        <taxon>Gammaproteobacteria</taxon>
        <taxon>Pasteurellales</taxon>
        <taxon>Pasteurellaceae</taxon>
        <taxon>Haemophilus</taxon>
    </lineage>
</organism>
<name>F9Q9R6_9PAST</name>
<protein>
    <submittedName>
        <fullName evidence="1">Phage head completion protein GPL</fullName>
    </submittedName>
</protein>
<dbReference type="Pfam" id="PF05926">
    <property type="entry name" value="Phage_GPL"/>
    <property type="match status" value="1"/>
</dbReference>
<gene>
    <name evidence="1" type="ORF">HMPREF9952_0769</name>
</gene>
<accession>F9Q9R6</accession>
<dbReference type="Proteomes" id="UP000006235">
    <property type="component" value="Unassembled WGS sequence"/>
</dbReference>